<dbReference type="Pfam" id="PF12728">
    <property type="entry name" value="HTH_17"/>
    <property type="match status" value="1"/>
</dbReference>
<sequence length="61" mass="7019">MLTTDEVAARLRASLPTLARWRGEGEGPAYVKRRGRVLYREEDLIAYESSHGRTKTRDAER</sequence>
<dbReference type="Proteomes" id="UP000249499">
    <property type="component" value="Chromosome"/>
</dbReference>
<dbReference type="Gene3D" id="1.10.1660.10">
    <property type="match status" value="1"/>
</dbReference>
<accession>A0AAF1KWP2</accession>
<evidence type="ECO:0000313" key="2">
    <source>
        <dbReference type="EMBL" id="WFR97449.1"/>
    </source>
</evidence>
<dbReference type="KEGG" id="rtu:PR017_07055"/>
<organism evidence="2 3">
    <name type="scientific">Rhizobium tumorigenes</name>
    <dbReference type="NCBI Taxonomy" id="2041385"/>
    <lineage>
        <taxon>Bacteria</taxon>
        <taxon>Pseudomonadati</taxon>
        <taxon>Pseudomonadota</taxon>
        <taxon>Alphaproteobacteria</taxon>
        <taxon>Hyphomicrobiales</taxon>
        <taxon>Rhizobiaceae</taxon>
        <taxon>Rhizobium/Agrobacterium group</taxon>
        <taxon>Rhizobium</taxon>
    </lineage>
</organism>
<feature type="domain" description="Helix-turn-helix" evidence="1">
    <location>
        <begin position="1"/>
        <end position="47"/>
    </location>
</feature>
<evidence type="ECO:0000259" key="1">
    <source>
        <dbReference type="Pfam" id="PF12728"/>
    </source>
</evidence>
<reference evidence="3" key="2">
    <citation type="journal article" date="2023" name="MicrobiologyOpen">
        <title>Genomics of the tumorigenes clade of the family Rhizobiaceae and description of Rhizobium rhododendri sp. nov.</title>
        <authorList>
            <person name="Kuzmanovic N."/>
            <person name="diCenzo G.C."/>
            <person name="Bunk B."/>
            <person name="Sproeer C."/>
            <person name="Fruehling A."/>
            <person name="Neumann-Schaal M."/>
            <person name="Overmann J."/>
            <person name="Smalla K."/>
        </authorList>
    </citation>
    <scope>NUCLEOTIDE SEQUENCE [LARGE SCALE GENOMIC DNA]</scope>
    <source>
        <strain evidence="3">1078</strain>
    </source>
</reference>
<gene>
    <name evidence="2" type="ORF">PR017_07055</name>
</gene>
<name>A0AAF1KWP2_9HYPH</name>
<evidence type="ECO:0000313" key="3">
    <source>
        <dbReference type="Proteomes" id="UP000249499"/>
    </source>
</evidence>
<protein>
    <submittedName>
        <fullName evidence="2">Helix-turn-helix domain-containing protein</fullName>
    </submittedName>
</protein>
<dbReference type="InterPro" id="IPR041657">
    <property type="entry name" value="HTH_17"/>
</dbReference>
<dbReference type="EMBL" id="CP117255">
    <property type="protein sequence ID" value="WFR97449.1"/>
    <property type="molecule type" value="Genomic_DNA"/>
</dbReference>
<dbReference type="InterPro" id="IPR009061">
    <property type="entry name" value="DNA-bd_dom_put_sf"/>
</dbReference>
<proteinExistence type="predicted"/>
<dbReference type="AlphaFoldDB" id="A0AAF1KWP2"/>
<keyword evidence="3" id="KW-1185">Reference proteome</keyword>
<dbReference type="SUPFAM" id="SSF46955">
    <property type="entry name" value="Putative DNA-binding domain"/>
    <property type="match status" value="1"/>
</dbReference>
<reference evidence="2 3" key="1">
    <citation type="journal article" date="2018" name="Sci. Rep.">
        <title>Rhizobium tumorigenes sp. nov., a novel plant tumorigenic bacterium isolated from cane gall tumors on thornless blackberry.</title>
        <authorList>
            <person name="Kuzmanovi N."/>
            <person name="Smalla K."/>
            <person name="Gronow S."/>
            <person name="PuBawska J."/>
        </authorList>
    </citation>
    <scope>NUCLEOTIDE SEQUENCE [LARGE SCALE GENOMIC DNA]</scope>
    <source>
        <strain evidence="2 3">1078</strain>
    </source>
</reference>